<dbReference type="OMA" id="IPIMTIV"/>
<evidence type="ECO:0000256" key="4">
    <source>
        <dbReference type="ARBA" id="ARBA00022989"/>
    </source>
</evidence>
<dbReference type="PANTHER" id="PTHR14255:SF3">
    <property type="entry name" value="SULFITE EXPORTER TAUE_SAFE FAMILY PROTEIN 5-RELATED"/>
    <property type="match status" value="1"/>
</dbReference>
<feature type="transmembrane region" description="Helical" evidence="7">
    <location>
        <begin position="93"/>
        <end position="112"/>
    </location>
</feature>
<dbReference type="EMBL" id="DF236960">
    <property type="protein sequence ID" value="GAQ78318.1"/>
    <property type="molecule type" value="Genomic_DNA"/>
</dbReference>
<evidence type="ECO:0008006" key="10">
    <source>
        <dbReference type="Google" id="ProtNLM"/>
    </source>
</evidence>
<dbReference type="STRING" id="105231.A0A1Y1HR71"/>
<comment type="similarity">
    <text evidence="2">Belongs to the 4-toluene sulfonate uptake permease (TSUP) (TC 2.A.102) family.</text>
</comment>
<accession>A0A1Y1HR71</accession>
<proteinExistence type="inferred from homology"/>
<protein>
    <recommendedName>
        <fullName evidence="10">Sulfite exporter TauE/SafE family protein</fullName>
    </recommendedName>
</protein>
<gene>
    <name evidence="8" type="ORF">KFL_000110150</name>
</gene>
<evidence type="ECO:0000256" key="1">
    <source>
        <dbReference type="ARBA" id="ARBA00004141"/>
    </source>
</evidence>
<evidence type="ECO:0000256" key="7">
    <source>
        <dbReference type="SAM" id="Phobius"/>
    </source>
</evidence>
<dbReference type="GO" id="GO:0043161">
    <property type="term" value="P:proteasome-mediated ubiquitin-dependent protein catabolic process"/>
    <property type="evidence" value="ECO:0000318"/>
    <property type="project" value="GO_Central"/>
</dbReference>
<name>A0A1Y1HR71_KLENI</name>
<organism evidence="8 9">
    <name type="scientific">Klebsormidium nitens</name>
    <name type="common">Green alga</name>
    <name type="synonym">Ulothrix nitens</name>
    <dbReference type="NCBI Taxonomy" id="105231"/>
    <lineage>
        <taxon>Eukaryota</taxon>
        <taxon>Viridiplantae</taxon>
        <taxon>Streptophyta</taxon>
        <taxon>Klebsormidiophyceae</taxon>
        <taxon>Klebsormidiales</taxon>
        <taxon>Klebsormidiaceae</taxon>
        <taxon>Klebsormidium</taxon>
    </lineage>
</organism>
<comment type="subcellular location">
    <subcellularLocation>
        <location evidence="1">Membrane</location>
        <topology evidence="1">Multi-pass membrane protein</topology>
    </subcellularLocation>
</comment>
<feature type="transmembrane region" description="Helical" evidence="7">
    <location>
        <begin position="420"/>
        <end position="442"/>
    </location>
</feature>
<sequence length="558" mass="60290">MATFQNATLAFTGDSMHWTQGTAFVLEQLSALAGMLPPSTTVDAKFVLTPVTATAMFLTFLCGLLANAGGVGGGPLYIPIIHVLLGFNLKTSAALSITVVSSGALASTLYGLRKTSPRDPNRTLVDFDLALTFIPAFLLGVDFGVLFNVLIPEWLQTALLVFLLYFVIRNTANKARQQWRLEQATLAQRSPVTPIIPALAHTGVNQPLLPPPLEIPETGTESAGTGLDEGQESSNDLENSGGSGNGFGSENGVSGRPRQNLRRRSLLNLFEKEDFPEGISHEEFFITTKELISPRGAKIDPTTGGSFRDPRQGDPSERPQRKTLLQRIPFLQLGAILVLWVLFLVSQGLKARYNRCTWKYLLILSAQVVVLLAVTGAQILYQVHRATTNIKELDPEVRVILLRESVQEVLERPIRVLAEVAGIIALAGVGAGLLGLGGAIFFNPWLLHLGVHPQVTVSTAVLMILFSSSAISLSLSFQNLLNHHYALVFAPIAFVASTIGVTVVGRIVRQSGRTSIIVIILTVLVAAGTITTAIFGGLRSYEQFVEGKDVRFHPLCTK</sequence>
<feature type="compositionally biased region" description="Basic and acidic residues" evidence="6">
    <location>
        <begin position="308"/>
        <end position="319"/>
    </location>
</feature>
<evidence type="ECO:0000256" key="2">
    <source>
        <dbReference type="ARBA" id="ARBA00009142"/>
    </source>
</evidence>
<dbReference type="InterPro" id="IPR002781">
    <property type="entry name" value="TM_pro_TauE-like"/>
</dbReference>
<dbReference type="AlphaFoldDB" id="A0A1Y1HR71"/>
<dbReference type="Proteomes" id="UP000054558">
    <property type="component" value="Unassembled WGS sequence"/>
</dbReference>
<feature type="region of interest" description="Disordered" evidence="6">
    <location>
        <begin position="295"/>
        <end position="319"/>
    </location>
</feature>
<feature type="transmembrane region" description="Helical" evidence="7">
    <location>
        <begin position="361"/>
        <end position="381"/>
    </location>
</feature>
<feature type="transmembrane region" description="Helical" evidence="7">
    <location>
        <begin position="514"/>
        <end position="538"/>
    </location>
</feature>
<dbReference type="GO" id="GO:0016020">
    <property type="term" value="C:membrane"/>
    <property type="evidence" value="ECO:0007669"/>
    <property type="project" value="UniProtKB-SubCell"/>
</dbReference>
<keyword evidence="4 7" id="KW-1133">Transmembrane helix</keyword>
<feature type="transmembrane region" description="Helical" evidence="7">
    <location>
        <begin position="485"/>
        <end position="508"/>
    </location>
</feature>
<evidence type="ECO:0000256" key="6">
    <source>
        <dbReference type="SAM" id="MobiDB-lite"/>
    </source>
</evidence>
<feature type="region of interest" description="Disordered" evidence="6">
    <location>
        <begin position="207"/>
        <end position="258"/>
    </location>
</feature>
<feature type="transmembrane region" description="Helical" evidence="7">
    <location>
        <begin position="124"/>
        <end position="148"/>
    </location>
</feature>
<keyword evidence="9" id="KW-1185">Reference proteome</keyword>
<reference evidence="8 9" key="1">
    <citation type="journal article" date="2014" name="Nat. Commun.">
        <title>Klebsormidium flaccidum genome reveals primary factors for plant terrestrial adaptation.</title>
        <authorList>
            <person name="Hori K."/>
            <person name="Maruyama F."/>
            <person name="Fujisawa T."/>
            <person name="Togashi T."/>
            <person name="Yamamoto N."/>
            <person name="Seo M."/>
            <person name="Sato S."/>
            <person name="Yamada T."/>
            <person name="Mori H."/>
            <person name="Tajima N."/>
            <person name="Moriyama T."/>
            <person name="Ikeuchi M."/>
            <person name="Watanabe M."/>
            <person name="Wada H."/>
            <person name="Kobayashi K."/>
            <person name="Saito M."/>
            <person name="Masuda T."/>
            <person name="Sasaki-Sekimoto Y."/>
            <person name="Mashiguchi K."/>
            <person name="Awai K."/>
            <person name="Shimojima M."/>
            <person name="Masuda S."/>
            <person name="Iwai M."/>
            <person name="Nobusawa T."/>
            <person name="Narise T."/>
            <person name="Kondo S."/>
            <person name="Saito H."/>
            <person name="Sato R."/>
            <person name="Murakawa M."/>
            <person name="Ihara Y."/>
            <person name="Oshima-Yamada Y."/>
            <person name="Ohtaka K."/>
            <person name="Satoh M."/>
            <person name="Sonobe K."/>
            <person name="Ishii M."/>
            <person name="Ohtani R."/>
            <person name="Kanamori-Sato M."/>
            <person name="Honoki R."/>
            <person name="Miyazaki D."/>
            <person name="Mochizuki H."/>
            <person name="Umetsu J."/>
            <person name="Higashi K."/>
            <person name="Shibata D."/>
            <person name="Kamiya Y."/>
            <person name="Sato N."/>
            <person name="Nakamura Y."/>
            <person name="Tabata S."/>
            <person name="Ida S."/>
            <person name="Kurokawa K."/>
            <person name="Ohta H."/>
        </authorList>
    </citation>
    <scope>NUCLEOTIDE SEQUENCE [LARGE SCALE GENOMIC DNA]</scope>
    <source>
        <strain evidence="8 9">NIES-2285</strain>
    </source>
</reference>
<feature type="transmembrane region" description="Helical" evidence="7">
    <location>
        <begin position="154"/>
        <end position="172"/>
    </location>
</feature>
<evidence type="ECO:0000313" key="8">
    <source>
        <dbReference type="EMBL" id="GAQ78318.1"/>
    </source>
</evidence>
<keyword evidence="3 7" id="KW-0812">Transmembrane</keyword>
<evidence type="ECO:0000256" key="5">
    <source>
        <dbReference type="ARBA" id="ARBA00023136"/>
    </source>
</evidence>
<feature type="transmembrane region" description="Helical" evidence="7">
    <location>
        <begin position="328"/>
        <end position="349"/>
    </location>
</feature>
<dbReference type="PANTHER" id="PTHR14255">
    <property type="entry name" value="CEREBLON"/>
    <property type="match status" value="1"/>
</dbReference>
<evidence type="ECO:0000313" key="9">
    <source>
        <dbReference type="Proteomes" id="UP000054558"/>
    </source>
</evidence>
<dbReference type="GO" id="GO:0031464">
    <property type="term" value="C:Cul4A-RING E3 ubiquitin ligase complex"/>
    <property type="evidence" value="ECO:0000318"/>
    <property type="project" value="GO_Central"/>
</dbReference>
<dbReference type="Pfam" id="PF01925">
    <property type="entry name" value="TauE"/>
    <property type="match status" value="2"/>
</dbReference>
<feature type="transmembrane region" description="Helical" evidence="7">
    <location>
        <begin position="454"/>
        <end position="473"/>
    </location>
</feature>
<dbReference type="OrthoDB" id="510493at2759"/>
<evidence type="ECO:0000256" key="3">
    <source>
        <dbReference type="ARBA" id="ARBA00022692"/>
    </source>
</evidence>
<keyword evidence="5 7" id="KW-0472">Membrane</keyword>